<gene>
    <name evidence="1" type="ORF">RPERSI_LOCUS20313</name>
</gene>
<dbReference type="EMBL" id="CAJVQC010057144">
    <property type="protein sequence ID" value="CAG8797261.1"/>
    <property type="molecule type" value="Genomic_DNA"/>
</dbReference>
<dbReference type="Proteomes" id="UP000789920">
    <property type="component" value="Unassembled WGS sequence"/>
</dbReference>
<sequence length="168" mass="20595">NDREFYGSAKLYQYMMDDCNIHCLIFNSTNGHLIIGVRDNERFLITTSCFTGDHLSRENIERLHEETINRFNQFEIYIYYFPCRIGAHEEHFEFIKDSKKIYYVFEKKKFKDLFKRIILKFPFSIDQNEDYTETLSREFGLNEIRRFVCRFNIKFKGRYEELELKYFG</sequence>
<keyword evidence="2" id="KW-1185">Reference proteome</keyword>
<comment type="caution">
    <text evidence="1">The sequence shown here is derived from an EMBL/GenBank/DDBJ whole genome shotgun (WGS) entry which is preliminary data.</text>
</comment>
<proteinExistence type="predicted"/>
<reference evidence="1" key="1">
    <citation type="submission" date="2021-06" db="EMBL/GenBank/DDBJ databases">
        <authorList>
            <person name="Kallberg Y."/>
            <person name="Tangrot J."/>
            <person name="Rosling A."/>
        </authorList>
    </citation>
    <scope>NUCLEOTIDE SEQUENCE</scope>
    <source>
        <strain evidence="1">MA461A</strain>
    </source>
</reference>
<feature type="non-terminal residue" evidence="1">
    <location>
        <position position="168"/>
    </location>
</feature>
<organism evidence="1 2">
    <name type="scientific">Racocetra persica</name>
    <dbReference type="NCBI Taxonomy" id="160502"/>
    <lineage>
        <taxon>Eukaryota</taxon>
        <taxon>Fungi</taxon>
        <taxon>Fungi incertae sedis</taxon>
        <taxon>Mucoromycota</taxon>
        <taxon>Glomeromycotina</taxon>
        <taxon>Glomeromycetes</taxon>
        <taxon>Diversisporales</taxon>
        <taxon>Gigasporaceae</taxon>
        <taxon>Racocetra</taxon>
    </lineage>
</organism>
<evidence type="ECO:0000313" key="2">
    <source>
        <dbReference type="Proteomes" id="UP000789920"/>
    </source>
</evidence>
<accession>A0ACA9RJP7</accession>
<evidence type="ECO:0000313" key="1">
    <source>
        <dbReference type="EMBL" id="CAG8797261.1"/>
    </source>
</evidence>
<feature type="non-terminal residue" evidence="1">
    <location>
        <position position="1"/>
    </location>
</feature>
<protein>
    <submittedName>
        <fullName evidence="1">28835_t:CDS:1</fullName>
    </submittedName>
</protein>
<name>A0ACA9RJP7_9GLOM</name>